<feature type="compositionally biased region" description="Basic and acidic residues" evidence="1">
    <location>
        <begin position="269"/>
        <end position="280"/>
    </location>
</feature>
<accession>A0AAW6EJA2</accession>
<reference evidence="3" key="1">
    <citation type="submission" date="2023-01" db="EMBL/GenBank/DDBJ databases">
        <title>Human gut microbiome strain richness.</title>
        <authorList>
            <person name="Chen-Liaw A."/>
        </authorList>
    </citation>
    <scope>NUCLEOTIDE SEQUENCE</scope>
    <source>
        <strain evidence="3">D43st1_D9_D43t1_170807</strain>
    </source>
</reference>
<gene>
    <name evidence="3" type="ORF">PNW00_12475</name>
</gene>
<sequence>MKIKKYIKNMISSVERKSRLISGSLTIEAAFVLPFFMFGFMALAMLATTTRAQSTIQYAVDQTAKEVSQYYYVINRLGFNHGGDANDENIDKVDDFLENFNTFQSTVADASEYSPSQINTIDDISKTYKDMQDNFKNVKNASQELYGSFKSIADNPMAIMSSMATMLKNGAGNVAVCRIIAQPLSKALVQKYISNNGNIDDTLEAMGVVDGMDGIDFGLSTFAIDGKTVNVVAVYKIKPMGFSLIDYTYTVKTTGSTGIWGTNVTNSEAKQKEDEKKSESNDSSQAEEEKQEPVSPWDDTIGIGDQFETYASGIEQSLGSGTRTQSRQGFHFYLDSKTSYPDGVEPGGNFPADSYIKVMTRNMFSASYYKDGKIDINFVKSDIERAANKLDQKVNAVDSTIKVGQKDSTQKTVQSDKTKRNKYIIVVVPENTTEEMRKDLEDIASNVRYDTGVTVIYQYKDKTTKAG</sequence>
<evidence type="ECO:0000313" key="4">
    <source>
        <dbReference type="Proteomes" id="UP001213042"/>
    </source>
</evidence>
<evidence type="ECO:0000313" key="3">
    <source>
        <dbReference type="EMBL" id="MDB8751254.1"/>
    </source>
</evidence>
<protein>
    <submittedName>
        <fullName evidence="3">Pilus assembly protein</fullName>
    </submittedName>
</protein>
<keyword evidence="2" id="KW-0472">Membrane</keyword>
<evidence type="ECO:0000256" key="1">
    <source>
        <dbReference type="SAM" id="MobiDB-lite"/>
    </source>
</evidence>
<feature type="region of interest" description="Disordered" evidence="1">
    <location>
        <begin position="260"/>
        <end position="299"/>
    </location>
</feature>
<dbReference type="Proteomes" id="UP001213042">
    <property type="component" value="Unassembled WGS sequence"/>
</dbReference>
<keyword evidence="2" id="KW-0812">Transmembrane</keyword>
<feature type="transmembrane region" description="Helical" evidence="2">
    <location>
        <begin position="20"/>
        <end position="47"/>
    </location>
</feature>
<name>A0AAW6EJA2_9FIRM</name>
<dbReference type="AlphaFoldDB" id="A0AAW6EJA2"/>
<proteinExistence type="predicted"/>
<dbReference type="EMBL" id="JAQMLU010000027">
    <property type="protein sequence ID" value="MDB8751254.1"/>
    <property type="molecule type" value="Genomic_DNA"/>
</dbReference>
<keyword evidence="2" id="KW-1133">Transmembrane helix</keyword>
<organism evidence="3 4">
    <name type="scientific">Ruminococcus bicirculans</name>
    <name type="common">ex Wegman et al. 2014</name>
    <dbReference type="NCBI Taxonomy" id="1160721"/>
    <lineage>
        <taxon>Bacteria</taxon>
        <taxon>Bacillati</taxon>
        <taxon>Bacillota</taxon>
        <taxon>Clostridia</taxon>
        <taxon>Eubacteriales</taxon>
        <taxon>Oscillospiraceae</taxon>
        <taxon>Ruminococcus</taxon>
    </lineage>
</organism>
<comment type="caution">
    <text evidence="3">The sequence shown here is derived from an EMBL/GenBank/DDBJ whole genome shotgun (WGS) entry which is preliminary data.</text>
</comment>
<dbReference type="RefSeq" id="WP_195221704.1">
    <property type="nucleotide sequence ID" value="NZ_JAQMLU010000027.1"/>
</dbReference>
<evidence type="ECO:0000256" key="2">
    <source>
        <dbReference type="SAM" id="Phobius"/>
    </source>
</evidence>